<accession>A0ABN7B6D3</accession>
<dbReference type="InterPro" id="IPR029332">
    <property type="entry name" value="PEHE_dom"/>
</dbReference>
<dbReference type="InterPro" id="IPR026711">
    <property type="entry name" value="Msl-1"/>
</dbReference>
<proteinExistence type="predicted"/>
<organism evidence="3 4">
    <name type="scientific">Nesidiocoris tenuis</name>
    <dbReference type="NCBI Taxonomy" id="355587"/>
    <lineage>
        <taxon>Eukaryota</taxon>
        <taxon>Metazoa</taxon>
        <taxon>Ecdysozoa</taxon>
        <taxon>Arthropoda</taxon>
        <taxon>Hexapoda</taxon>
        <taxon>Insecta</taxon>
        <taxon>Pterygota</taxon>
        <taxon>Neoptera</taxon>
        <taxon>Paraneoptera</taxon>
        <taxon>Hemiptera</taxon>
        <taxon>Heteroptera</taxon>
        <taxon>Panheteroptera</taxon>
        <taxon>Cimicomorpha</taxon>
        <taxon>Miridae</taxon>
        <taxon>Dicyphina</taxon>
        <taxon>Nesidiocoris</taxon>
    </lineage>
</organism>
<reference evidence="3 4" key="1">
    <citation type="submission" date="2023-09" db="EMBL/GenBank/DDBJ databases">
        <title>Nesidiocoris tenuis whole genome shotgun sequence.</title>
        <authorList>
            <person name="Shibata T."/>
            <person name="Shimoda M."/>
            <person name="Kobayashi T."/>
            <person name="Uehara T."/>
        </authorList>
    </citation>
    <scope>NUCLEOTIDE SEQUENCE [LARGE SCALE GENOMIC DNA]</scope>
    <source>
        <strain evidence="3 4">Japan</strain>
    </source>
</reference>
<name>A0ABN7B6D3_9HEMI</name>
<feature type="region of interest" description="Disordered" evidence="1">
    <location>
        <begin position="98"/>
        <end position="192"/>
    </location>
</feature>
<evidence type="ECO:0000313" key="3">
    <source>
        <dbReference type="EMBL" id="BES99818.1"/>
    </source>
</evidence>
<keyword evidence="4" id="KW-1185">Reference proteome</keyword>
<gene>
    <name evidence="3" type="ORF">NTJ_12635</name>
</gene>
<feature type="domain" description="PEHE" evidence="2">
    <location>
        <begin position="258"/>
        <end position="382"/>
    </location>
</feature>
<evidence type="ECO:0000256" key="1">
    <source>
        <dbReference type="SAM" id="MobiDB-lite"/>
    </source>
</evidence>
<dbReference type="EMBL" id="AP028919">
    <property type="protein sequence ID" value="BES99818.1"/>
    <property type="molecule type" value="Genomic_DNA"/>
</dbReference>
<dbReference type="Gene3D" id="6.10.250.2000">
    <property type="match status" value="1"/>
</dbReference>
<evidence type="ECO:0000259" key="2">
    <source>
        <dbReference type="PROSITE" id="PS52052"/>
    </source>
</evidence>
<dbReference type="Pfam" id="PF15275">
    <property type="entry name" value="PEHE"/>
    <property type="match status" value="1"/>
</dbReference>
<dbReference type="Gene3D" id="1.20.5.170">
    <property type="match status" value="1"/>
</dbReference>
<sequence>MSVSSPVREGLRYSEGKIDIKSEMSPTDSSPAILAIGKEIKTEDRKEDASREVEMFNMKELMLIHLDYIQQQSEVAAIKDKRIASLEHQVETLKQRLHRMSRRVSLNKGRTDPPPPATGSSAARCPPSAAEPAQTAPPRQRKRSQSCVRGLRPVQEECALPKKKRAARRDSSSTSKSRRTRAASESSKTEASDVALNDVAVTCWSTPQAYLTVVGDVDVSQRWVGSSAAPTVPSASSGPSSDFGSLHHKKNHFDESAGILTPKWRINSLAPIYSMEGTEDVSDSTFERKHDRLALNEKRRKKWDVARIREQRQLERLREREEARKKVRAAADAHAQMTESFFPDPRDSRDDLCLLVSEKLPISFCGITIPSPGPPVDFLLPWLSRGAAAPAPVVPAVSVKGRGRGRR</sequence>
<dbReference type="PANTHER" id="PTHR21656">
    <property type="entry name" value="MALE-SPECIFIC LETHAL-1 PROTEIN"/>
    <property type="match status" value="1"/>
</dbReference>
<dbReference type="SMART" id="SM01300">
    <property type="entry name" value="PEHE"/>
    <property type="match status" value="1"/>
</dbReference>
<evidence type="ECO:0000313" key="4">
    <source>
        <dbReference type="Proteomes" id="UP001307889"/>
    </source>
</evidence>
<protein>
    <submittedName>
        <fullName evidence="3">Male-specific lethal 1</fullName>
    </submittedName>
</protein>
<dbReference type="PROSITE" id="PS52052">
    <property type="entry name" value="PEHE"/>
    <property type="match status" value="1"/>
</dbReference>
<dbReference type="PANTHER" id="PTHR21656:SF2">
    <property type="entry name" value="MALE-SPECIFIC LETHAL 1 HOMOLOG"/>
    <property type="match status" value="1"/>
</dbReference>
<dbReference type="Proteomes" id="UP001307889">
    <property type="component" value="Chromosome 11"/>
</dbReference>